<evidence type="ECO:0000313" key="3">
    <source>
        <dbReference type="EMBL" id="WVZ06063.1"/>
    </source>
</evidence>
<dbReference type="InterPro" id="IPR000555">
    <property type="entry name" value="JAMM/MPN+_dom"/>
</dbReference>
<dbReference type="PANTHER" id="PTHR37724:SF1">
    <property type="entry name" value="OS02G0564300 PROTEIN"/>
    <property type="match status" value="1"/>
</dbReference>
<feature type="compositionally biased region" description="Low complexity" evidence="1">
    <location>
        <begin position="49"/>
        <end position="120"/>
    </location>
</feature>
<protein>
    <recommendedName>
        <fullName evidence="2">JAB1/MPN/MOV34 metalloenzyme domain-containing protein</fullName>
    </recommendedName>
</protein>
<proteinExistence type="predicted"/>
<sequence length="282" mass="29633">VVVHSLVLLSIIDNYNRITKDTCKRVVGVLLGSSFKGTVDGTNSYAAATTPITSPVTTPSKPKSPVPIASPKSSLPSSSPNVATATPASSPTTSPASKTATPALATNPPAATPPIARTPAATPPVTTPPIATPLVATPPATTPLVATPLAATPPATTPPVATPPLAVVRELVVGREKFGVFEKAVVVFDFGIDGEDSGENERELLCAHGLNLKSVVHRREAKKVKQLLKGRLSRERQIYEMRKRAELKAAVSKQPWEVVDTAATTPYLFCRKIFDVLVKKAT</sequence>
<feature type="compositionally biased region" description="Pro residues" evidence="1">
    <location>
        <begin position="121"/>
        <end position="131"/>
    </location>
</feature>
<dbReference type="AlphaFoldDB" id="A0AAQ3RUY1"/>
<organism evidence="3 4">
    <name type="scientific">Vigna mungo</name>
    <name type="common">Black gram</name>
    <name type="synonym">Phaseolus mungo</name>
    <dbReference type="NCBI Taxonomy" id="3915"/>
    <lineage>
        <taxon>Eukaryota</taxon>
        <taxon>Viridiplantae</taxon>
        <taxon>Streptophyta</taxon>
        <taxon>Embryophyta</taxon>
        <taxon>Tracheophyta</taxon>
        <taxon>Spermatophyta</taxon>
        <taxon>Magnoliopsida</taxon>
        <taxon>eudicotyledons</taxon>
        <taxon>Gunneridae</taxon>
        <taxon>Pentapetalae</taxon>
        <taxon>rosids</taxon>
        <taxon>fabids</taxon>
        <taxon>Fabales</taxon>
        <taxon>Fabaceae</taxon>
        <taxon>Papilionoideae</taxon>
        <taxon>50 kb inversion clade</taxon>
        <taxon>NPAAA clade</taxon>
        <taxon>indigoferoid/millettioid clade</taxon>
        <taxon>Phaseoleae</taxon>
        <taxon>Vigna</taxon>
    </lineage>
</organism>
<dbReference type="Pfam" id="PF01398">
    <property type="entry name" value="JAB"/>
    <property type="match status" value="1"/>
</dbReference>
<feature type="domain" description="JAB1/MPN/MOV34 metalloenzyme" evidence="2">
    <location>
        <begin position="1"/>
        <end position="47"/>
    </location>
</feature>
<reference evidence="3 4" key="1">
    <citation type="journal article" date="2023" name="Life. Sci Alliance">
        <title>Evolutionary insights into 3D genome organization and epigenetic landscape of Vigna mungo.</title>
        <authorList>
            <person name="Junaid A."/>
            <person name="Singh B."/>
            <person name="Bhatia S."/>
        </authorList>
    </citation>
    <scope>NUCLEOTIDE SEQUENCE [LARGE SCALE GENOMIC DNA]</scope>
    <source>
        <strain evidence="3">Urdbean</strain>
    </source>
</reference>
<name>A0AAQ3RUY1_VIGMU</name>
<dbReference type="PANTHER" id="PTHR37724">
    <property type="entry name" value="OS02G0564300 PROTEIN"/>
    <property type="match status" value="1"/>
</dbReference>
<dbReference type="GO" id="GO:0008237">
    <property type="term" value="F:metallopeptidase activity"/>
    <property type="evidence" value="ECO:0007669"/>
    <property type="project" value="InterPro"/>
</dbReference>
<feature type="non-terminal residue" evidence="3">
    <location>
        <position position="1"/>
    </location>
</feature>
<keyword evidence="4" id="KW-1185">Reference proteome</keyword>
<accession>A0AAQ3RUY1</accession>
<evidence type="ECO:0000313" key="4">
    <source>
        <dbReference type="Proteomes" id="UP001374535"/>
    </source>
</evidence>
<evidence type="ECO:0000259" key="2">
    <source>
        <dbReference type="Pfam" id="PF01398"/>
    </source>
</evidence>
<dbReference type="EMBL" id="CP144695">
    <property type="protein sequence ID" value="WVZ06063.1"/>
    <property type="molecule type" value="Genomic_DNA"/>
</dbReference>
<evidence type="ECO:0000256" key="1">
    <source>
        <dbReference type="SAM" id="MobiDB-lite"/>
    </source>
</evidence>
<gene>
    <name evidence="3" type="ORF">V8G54_019409</name>
</gene>
<feature type="region of interest" description="Disordered" evidence="1">
    <location>
        <begin position="40"/>
        <end position="139"/>
    </location>
</feature>
<dbReference type="Proteomes" id="UP001374535">
    <property type="component" value="Chromosome 6"/>
</dbReference>
<dbReference type="Gene3D" id="3.40.140.10">
    <property type="entry name" value="Cytidine Deaminase, domain 2"/>
    <property type="match status" value="1"/>
</dbReference>